<comment type="caution">
    <text evidence="4">Lacks conserved residue(s) required for the propagation of feature annotation.</text>
</comment>
<comment type="cofactor">
    <cofactor evidence="1 4">
        <name>a divalent metal cation</name>
        <dbReference type="ChEBI" id="CHEBI:60240"/>
    </cofactor>
</comment>
<evidence type="ECO:0000256" key="2">
    <source>
        <dbReference type="ARBA" id="ARBA00022801"/>
    </source>
</evidence>
<comment type="catalytic activity">
    <reaction evidence="4">
        <text>UTP + H2O = UMP + diphosphate + H(+)</text>
        <dbReference type="Rhea" id="RHEA:29395"/>
        <dbReference type="ChEBI" id="CHEBI:15377"/>
        <dbReference type="ChEBI" id="CHEBI:15378"/>
        <dbReference type="ChEBI" id="CHEBI:33019"/>
        <dbReference type="ChEBI" id="CHEBI:46398"/>
        <dbReference type="ChEBI" id="CHEBI:57865"/>
        <dbReference type="EC" id="3.6.1.9"/>
    </reaction>
</comment>
<evidence type="ECO:0000256" key="4">
    <source>
        <dbReference type="HAMAP-Rule" id="MF_00528"/>
    </source>
</evidence>
<sequence length="202" mass="22286">MLVLASASPRRKELLSLLVKEFEVLPADIDETPNHQEKAEEYVVRMAIEKAKAASLKYQRQADVNTSAIFIASDTSVVVDGCILGKPASLEDSRSMLRLLSGRSHQVITSLCLCNLEHEHVATKCVTSDVLFREISDVEIDQYWKTNEPKDKAGSYGIQGLGSVFVRSISGSYSAVVGLPLYETAQLLTQFGIHSLEEMSHE</sequence>
<dbReference type="OrthoDB" id="9807767at2"/>
<dbReference type="Gene3D" id="3.90.950.10">
    <property type="match status" value="1"/>
</dbReference>
<dbReference type="GO" id="GO:0005737">
    <property type="term" value="C:cytoplasm"/>
    <property type="evidence" value="ECO:0007669"/>
    <property type="project" value="UniProtKB-SubCell"/>
</dbReference>
<dbReference type="PANTHER" id="PTHR43213">
    <property type="entry name" value="BIFUNCTIONAL DTTP/UTP PYROPHOSPHATASE/METHYLTRANSFERASE PROTEIN-RELATED"/>
    <property type="match status" value="1"/>
</dbReference>
<dbReference type="STRING" id="1122206.SAMN02745753_03467"/>
<dbReference type="Proteomes" id="UP000184517">
    <property type="component" value="Unassembled WGS sequence"/>
</dbReference>
<feature type="site" description="Important for substrate specificity" evidence="4">
    <location>
        <position position="159"/>
    </location>
</feature>
<comment type="similarity">
    <text evidence="4">Belongs to the Maf family. YhdE subfamily.</text>
</comment>
<evidence type="ECO:0000256" key="3">
    <source>
        <dbReference type="ARBA" id="ARBA00023080"/>
    </source>
</evidence>
<dbReference type="Pfam" id="PF02545">
    <property type="entry name" value="Maf"/>
    <property type="match status" value="1"/>
</dbReference>
<keyword evidence="2 4" id="KW-0378">Hydrolase</keyword>
<accession>A0A1M5HW42</accession>
<dbReference type="EC" id="3.6.1.9" evidence="4"/>
<protein>
    <recommendedName>
        <fullName evidence="4">dTTP/UTP pyrophosphatase</fullName>
        <shortName evidence="4">dTTPase/UTPase</shortName>
        <ecNumber evidence="4">3.6.1.9</ecNumber>
    </recommendedName>
    <alternativeName>
        <fullName evidence="4">Nucleoside triphosphate pyrophosphatase</fullName>
    </alternativeName>
    <alternativeName>
        <fullName evidence="4">Nucleotide pyrophosphatase</fullName>
        <shortName evidence="4">Nucleotide PPase</shortName>
    </alternativeName>
</protein>
<dbReference type="CDD" id="cd00555">
    <property type="entry name" value="Maf"/>
    <property type="match status" value="1"/>
</dbReference>
<dbReference type="AlphaFoldDB" id="A0A1M5HW42"/>
<name>A0A1M5HW42_9GAMM</name>
<comment type="subcellular location">
    <subcellularLocation>
        <location evidence="4">Cytoplasm</location>
    </subcellularLocation>
</comment>
<evidence type="ECO:0000313" key="6">
    <source>
        <dbReference type="Proteomes" id="UP000184517"/>
    </source>
</evidence>
<dbReference type="PANTHER" id="PTHR43213:SF5">
    <property type="entry name" value="BIFUNCTIONAL DTTP_UTP PYROPHOSPHATASE_METHYLTRANSFERASE PROTEIN-RELATED"/>
    <property type="match status" value="1"/>
</dbReference>
<dbReference type="GO" id="GO:0036218">
    <property type="term" value="F:dTTP diphosphatase activity"/>
    <property type="evidence" value="ECO:0007669"/>
    <property type="project" value="RHEA"/>
</dbReference>
<dbReference type="InterPro" id="IPR003697">
    <property type="entry name" value="Maf-like"/>
</dbReference>
<comment type="catalytic activity">
    <reaction evidence="4">
        <text>dTTP + H2O = dTMP + diphosphate + H(+)</text>
        <dbReference type="Rhea" id="RHEA:28534"/>
        <dbReference type="ChEBI" id="CHEBI:15377"/>
        <dbReference type="ChEBI" id="CHEBI:15378"/>
        <dbReference type="ChEBI" id="CHEBI:33019"/>
        <dbReference type="ChEBI" id="CHEBI:37568"/>
        <dbReference type="ChEBI" id="CHEBI:63528"/>
        <dbReference type="EC" id="3.6.1.9"/>
    </reaction>
</comment>
<feature type="site" description="Important for substrate specificity" evidence="4">
    <location>
        <position position="75"/>
    </location>
</feature>
<comment type="function">
    <text evidence="4">Nucleoside triphosphate pyrophosphatase that hydrolyzes dTTP and UTP. May have a dual role in cell division arrest and in preventing the incorporation of modified nucleotides into cellular nucleic acids.</text>
</comment>
<evidence type="ECO:0000256" key="1">
    <source>
        <dbReference type="ARBA" id="ARBA00001968"/>
    </source>
</evidence>
<dbReference type="HAMAP" id="MF_00528">
    <property type="entry name" value="Maf"/>
    <property type="match status" value="1"/>
</dbReference>
<keyword evidence="4" id="KW-0963">Cytoplasm</keyword>
<evidence type="ECO:0000313" key="5">
    <source>
        <dbReference type="EMBL" id="SHG20176.1"/>
    </source>
</evidence>
<dbReference type="SUPFAM" id="SSF52972">
    <property type="entry name" value="ITPase-like"/>
    <property type="match status" value="1"/>
</dbReference>
<dbReference type="InterPro" id="IPR029001">
    <property type="entry name" value="ITPase-like_fam"/>
</dbReference>
<keyword evidence="3 4" id="KW-0546">Nucleotide metabolism</keyword>
<proteinExistence type="inferred from homology"/>
<dbReference type="EMBL" id="FQVF01000017">
    <property type="protein sequence ID" value="SHG20176.1"/>
    <property type="molecule type" value="Genomic_DNA"/>
</dbReference>
<dbReference type="PIRSF" id="PIRSF006305">
    <property type="entry name" value="Maf"/>
    <property type="match status" value="1"/>
</dbReference>
<dbReference type="GO" id="GO:0036221">
    <property type="term" value="F:UTP diphosphatase activity"/>
    <property type="evidence" value="ECO:0007669"/>
    <property type="project" value="RHEA"/>
</dbReference>
<organism evidence="5 6">
    <name type="scientific">Marinomonas polaris DSM 16579</name>
    <dbReference type="NCBI Taxonomy" id="1122206"/>
    <lineage>
        <taxon>Bacteria</taxon>
        <taxon>Pseudomonadati</taxon>
        <taxon>Pseudomonadota</taxon>
        <taxon>Gammaproteobacteria</taxon>
        <taxon>Oceanospirillales</taxon>
        <taxon>Oceanospirillaceae</taxon>
        <taxon>Marinomonas</taxon>
    </lineage>
</organism>
<feature type="active site" description="Proton acceptor" evidence="4">
    <location>
        <position position="74"/>
    </location>
</feature>
<dbReference type="GO" id="GO:0009117">
    <property type="term" value="P:nucleotide metabolic process"/>
    <property type="evidence" value="ECO:0007669"/>
    <property type="project" value="UniProtKB-KW"/>
</dbReference>
<reference evidence="6" key="1">
    <citation type="submission" date="2016-11" db="EMBL/GenBank/DDBJ databases">
        <authorList>
            <person name="Varghese N."/>
            <person name="Submissions S."/>
        </authorList>
    </citation>
    <scope>NUCLEOTIDE SEQUENCE [LARGE SCALE GENOMIC DNA]</scope>
    <source>
        <strain evidence="6">DSM 16579</strain>
    </source>
</reference>
<keyword evidence="6" id="KW-1185">Reference proteome</keyword>
<feature type="site" description="Important for substrate specificity" evidence="4">
    <location>
        <position position="10"/>
    </location>
</feature>
<gene>
    <name evidence="5" type="ORF">SAMN02745753_03467</name>
</gene>
<dbReference type="NCBIfam" id="TIGR00172">
    <property type="entry name" value="maf"/>
    <property type="match status" value="1"/>
</dbReference>
<dbReference type="RefSeq" id="WP_072840923.1">
    <property type="nucleotide sequence ID" value="NZ_FQVF01000017.1"/>
</dbReference>